<dbReference type="InterPro" id="IPR036396">
    <property type="entry name" value="Cyt_P450_sf"/>
</dbReference>
<dbReference type="EMBL" id="LLXI01000115">
    <property type="protein sequence ID" value="PKY40774.1"/>
    <property type="molecule type" value="Genomic_DNA"/>
</dbReference>
<dbReference type="GO" id="GO:0020037">
    <property type="term" value="F:heme binding"/>
    <property type="evidence" value="ECO:0007669"/>
    <property type="project" value="InterPro"/>
</dbReference>
<comment type="caution">
    <text evidence="1">The sequence shown here is derived from an EMBL/GenBank/DDBJ whole genome shotgun (WGS) entry which is preliminary data.</text>
</comment>
<protein>
    <recommendedName>
        <fullName evidence="3">Cytochrome P450</fullName>
    </recommendedName>
</protein>
<evidence type="ECO:0008006" key="3">
    <source>
        <dbReference type="Google" id="ProtNLM"/>
    </source>
</evidence>
<name>A0A2I1G2D2_9GLOM</name>
<evidence type="ECO:0000313" key="1">
    <source>
        <dbReference type="EMBL" id="PKY40774.1"/>
    </source>
</evidence>
<evidence type="ECO:0000313" key="2">
    <source>
        <dbReference type="Proteomes" id="UP000234323"/>
    </source>
</evidence>
<dbReference type="Gene3D" id="1.10.630.10">
    <property type="entry name" value="Cytochrome P450"/>
    <property type="match status" value="1"/>
</dbReference>
<accession>A0A2I1G2D2</accession>
<feature type="non-terminal residue" evidence="1">
    <location>
        <position position="1"/>
    </location>
</feature>
<dbReference type="GO" id="GO:0005506">
    <property type="term" value="F:iron ion binding"/>
    <property type="evidence" value="ECO:0007669"/>
    <property type="project" value="InterPro"/>
</dbReference>
<gene>
    <name evidence="1" type="ORF">RhiirA4_395125</name>
</gene>
<dbReference type="GO" id="GO:0016705">
    <property type="term" value="F:oxidoreductase activity, acting on paired donors, with incorporation or reduction of molecular oxygen"/>
    <property type="evidence" value="ECO:0007669"/>
    <property type="project" value="InterPro"/>
</dbReference>
<dbReference type="GO" id="GO:0004497">
    <property type="term" value="F:monooxygenase activity"/>
    <property type="evidence" value="ECO:0007669"/>
    <property type="project" value="InterPro"/>
</dbReference>
<dbReference type="AlphaFoldDB" id="A0A2I1G2D2"/>
<keyword evidence="2" id="KW-1185">Reference proteome</keyword>
<proteinExistence type="predicted"/>
<dbReference type="Proteomes" id="UP000234323">
    <property type="component" value="Unassembled WGS sequence"/>
</dbReference>
<organism evidence="1 2">
    <name type="scientific">Rhizophagus irregularis</name>
    <dbReference type="NCBI Taxonomy" id="588596"/>
    <lineage>
        <taxon>Eukaryota</taxon>
        <taxon>Fungi</taxon>
        <taxon>Fungi incertae sedis</taxon>
        <taxon>Mucoromycota</taxon>
        <taxon>Glomeromycotina</taxon>
        <taxon>Glomeromycetes</taxon>
        <taxon>Glomerales</taxon>
        <taxon>Glomeraceae</taxon>
        <taxon>Rhizophagus</taxon>
    </lineage>
</organism>
<reference evidence="1 2" key="1">
    <citation type="submission" date="2015-10" db="EMBL/GenBank/DDBJ databases">
        <title>Genome analyses suggest a sexual origin of heterokaryosis in a supposedly ancient asexual fungus.</title>
        <authorList>
            <person name="Ropars J."/>
            <person name="Sedzielewska K."/>
            <person name="Noel J."/>
            <person name="Charron P."/>
            <person name="Farinelli L."/>
            <person name="Marton T."/>
            <person name="Kruger M."/>
            <person name="Pelin A."/>
            <person name="Brachmann A."/>
            <person name="Corradi N."/>
        </authorList>
    </citation>
    <scope>NUCLEOTIDE SEQUENCE [LARGE SCALE GENOMIC DNA]</scope>
    <source>
        <strain evidence="1 2">A4</strain>
    </source>
</reference>
<sequence>GRKLAITELKCLIPLIYRKYDLELRSPLEYKSEILTSCEKLLVKVKPRKF</sequence>